<evidence type="ECO:0000313" key="2">
    <source>
        <dbReference type="EMBL" id="SHG36860.1"/>
    </source>
</evidence>
<dbReference type="STRING" id="634436.SAMN05216361_1987"/>
<name>A0A1M5J9D9_9ALTE</name>
<accession>A0A1M5J9D9</accession>
<feature type="transmembrane region" description="Helical" evidence="1">
    <location>
        <begin position="18"/>
        <end position="38"/>
    </location>
</feature>
<dbReference type="Pfam" id="PF04286">
    <property type="entry name" value="DUF445"/>
    <property type="match status" value="1"/>
</dbReference>
<dbReference type="Proteomes" id="UP000184520">
    <property type="component" value="Unassembled WGS sequence"/>
</dbReference>
<organism evidence="2 3">
    <name type="scientific">Marisediminitalea aggregata</name>
    <dbReference type="NCBI Taxonomy" id="634436"/>
    <lineage>
        <taxon>Bacteria</taxon>
        <taxon>Pseudomonadati</taxon>
        <taxon>Pseudomonadota</taxon>
        <taxon>Gammaproteobacteria</taxon>
        <taxon>Alteromonadales</taxon>
        <taxon>Alteromonadaceae</taxon>
        <taxon>Marisediminitalea</taxon>
    </lineage>
</organism>
<dbReference type="EMBL" id="FQWD01000003">
    <property type="protein sequence ID" value="SHG36860.1"/>
    <property type="molecule type" value="Genomic_DNA"/>
</dbReference>
<evidence type="ECO:0000256" key="1">
    <source>
        <dbReference type="SAM" id="Phobius"/>
    </source>
</evidence>
<dbReference type="RefSeq" id="WP_073321748.1">
    <property type="nucleotide sequence ID" value="NZ_FQWD01000003.1"/>
</dbReference>
<gene>
    <name evidence="2" type="ORF">SAMN05216361_1987</name>
</gene>
<keyword evidence="3" id="KW-1185">Reference proteome</keyword>
<dbReference type="InterPro" id="IPR007383">
    <property type="entry name" value="DUF445"/>
</dbReference>
<dbReference type="OrthoDB" id="9769590at2"/>
<dbReference type="PANTHER" id="PTHR38442">
    <property type="entry name" value="INNER MEMBRANE PROTEIN-RELATED"/>
    <property type="match status" value="1"/>
</dbReference>
<dbReference type="GO" id="GO:0005886">
    <property type="term" value="C:plasma membrane"/>
    <property type="evidence" value="ECO:0007669"/>
    <property type="project" value="TreeGrafter"/>
</dbReference>
<sequence>MVDVTKAAQLKHAKRQALAWLIGAAIVFVGLTVLQTIAPDNAALWWVQLVKMISEAALVGGLADWFAVSALFRPIPASHPIPHTNIVANNQSVIAQNLAVFVKEKFFHNDAIESLISGSHPARAMGEWIQQSSNAARLAKYITDSLAGLLHVIDDAPVRAALHKGVQKALGHIELGAIVAGGVKVMTRDGRHQKLLNKLLDKLSESLQQETTQQFIAEKLTEWLKTEHRRLEKILPSSWLSEQGAGIAVSALAHVLADVNQDPQHPIRVELNTQLTRFIDDLEHNADAQQKLNEFRDRLLNSETVGQYLNSIFAEMRQWLDSDIAAKNGQIRTRLTTWLQASGTKLAQDKALQEAVDHHIGEAARYAAPEMADFLAGHIRKTIESWDAAQLSQQIELNIGKDLQKVRINGTLVGGLIGGLLFGIEQLIHFSL</sequence>
<protein>
    <submittedName>
        <fullName evidence="2">Uncharacterized membrane-anchored protein YjiN, DUF445 family</fullName>
    </submittedName>
</protein>
<keyword evidence="1" id="KW-1133">Transmembrane helix</keyword>
<proteinExistence type="predicted"/>
<evidence type="ECO:0000313" key="3">
    <source>
        <dbReference type="Proteomes" id="UP000184520"/>
    </source>
</evidence>
<dbReference type="AlphaFoldDB" id="A0A1M5J9D9"/>
<keyword evidence="1" id="KW-0812">Transmembrane</keyword>
<dbReference type="PANTHER" id="PTHR38442:SF1">
    <property type="entry name" value="INNER MEMBRANE PROTEIN"/>
    <property type="match status" value="1"/>
</dbReference>
<keyword evidence="1" id="KW-0472">Membrane</keyword>
<reference evidence="3" key="1">
    <citation type="submission" date="2016-11" db="EMBL/GenBank/DDBJ databases">
        <authorList>
            <person name="Varghese N."/>
            <person name="Submissions S."/>
        </authorList>
    </citation>
    <scope>NUCLEOTIDE SEQUENCE [LARGE SCALE GENOMIC DNA]</scope>
    <source>
        <strain evidence="3">CGMCC 1.8995</strain>
    </source>
</reference>